<keyword evidence="1" id="KW-0812">Transmembrane</keyword>
<evidence type="ECO:0000313" key="3">
    <source>
        <dbReference type="Proteomes" id="UP001372338"/>
    </source>
</evidence>
<name>A0AAN9PAV1_CROPI</name>
<dbReference type="Proteomes" id="UP001372338">
    <property type="component" value="Unassembled WGS sequence"/>
</dbReference>
<protein>
    <submittedName>
        <fullName evidence="2">Uncharacterized protein</fullName>
    </submittedName>
</protein>
<reference evidence="2 3" key="1">
    <citation type="submission" date="2024-01" db="EMBL/GenBank/DDBJ databases">
        <title>The genomes of 5 underutilized Papilionoideae crops provide insights into root nodulation and disease resistanc.</title>
        <authorList>
            <person name="Yuan L."/>
        </authorList>
    </citation>
    <scope>NUCLEOTIDE SEQUENCE [LARGE SCALE GENOMIC DNA]</scope>
    <source>
        <strain evidence="2">ZHUSHIDOU_FW_LH</strain>
        <tissue evidence="2">Leaf</tissue>
    </source>
</reference>
<evidence type="ECO:0000313" key="2">
    <source>
        <dbReference type="EMBL" id="KAK7291950.1"/>
    </source>
</evidence>
<gene>
    <name evidence="2" type="ORF">RIF29_07521</name>
</gene>
<comment type="caution">
    <text evidence="2">The sequence shown here is derived from an EMBL/GenBank/DDBJ whole genome shotgun (WGS) entry which is preliminary data.</text>
</comment>
<keyword evidence="1" id="KW-0472">Membrane</keyword>
<proteinExistence type="predicted"/>
<accession>A0AAN9PAV1</accession>
<feature type="transmembrane region" description="Helical" evidence="1">
    <location>
        <begin position="48"/>
        <end position="65"/>
    </location>
</feature>
<organism evidence="2 3">
    <name type="scientific">Crotalaria pallida</name>
    <name type="common">Smooth rattlebox</name>
    <name type="synonym">Crotalaria striata</name>
    <dbReference type="NCBI Taxonomy" id="3830"/>
    <lineage>
        <taxon>Eukaryota</taxon>
        <taxon>Viridiplantae</taxon>
        <taxon>Streptophyta</taxon>
        <taxon>Embryophyta</taxon>
        <taxon>Tracheophyta</taxon>
        <taxon>Spermatophyta</taxon>
        <taxon>Magnoliopsida</taxon>
        <taxon>eudicotyledons</taxon>
        <taxon>Gunneridae</taxon>
        <taxon>Pentapetalae</taxon>
        <taxon>rosids</taxon>
        <taxon>fabids</taxon>
        <taxon>Fabales</taxon>
        <taxon>Fabaceae</taxon>
        <taxon>Papilionoideae</taxon>
        <taxon>50 kb inversion clade</taxon>
        <taxon>genistoids sensu lato</taxon>
        <taxon>core genistoids</taxon>
        <taxon>Crotalarieae</taxon>
        <taxon>Crotalaria</taxon>
    </lineage>
</organism>
<dbReference type="AlphaFoldDB" id="A0AAN9PAV1"/>
<dbReference type="EMBL" id="JAYWIO010000001">
    <property type="protein sequence ID" value="KAK7291950.1"/>
    <property type="molecule type" value="Genomic_DNA"/>
</dbReference>
<evidence type="ECO:0000256" key="1">
    <source>
        <dbReference type="SAM" id="Phobius"/>
    </source>
</evidence>
<sequence length="67" mass="7667">MTASTAPTAHKYRTCLHFSLLPPSSPFPPFPFIHPPFTQHKHTCTCNLRFLIFIFCILTSILFSSRT</sequence>
<keyword evidence="1" id="KW-1133">Transmembrane helix</keyword>
<keyword evidence="3" id="KW-1185">Reference proteome</keyword>